<keyword evidence="3" id="KW-1185">Reference proteome</keyword>
<comment type="caution">
    <text evidence="2">The sequence shown here is derived from an EMBL/GenBank/DDBJ whole genome shotgun (WGS) entry which is preliminary data.</text>
</comment>
<dbReference type="EMBL" id="JNBS01001915">
    <property type="protein sequence ID" value="OQR97396.1"/>
    <property type="molecule type" value="Genomic_DNA"/>
</dbReference>
<protein>
    <recommendedName>
        <fullName evidence="4">START domain-containing protein</fullName>
    </recommendedName>
</protein>
<sequence length="949" mass="108780">MSTYSEDDAILNSAFVGDYLDGLLLGDLEPLDNHQHVRKRQKDELVYLRQQVAQLTTELAALTEFNDLQVLTSENYWERVARNQKKSLQQASAENNRLKRALNDQLQLATSLNRLLVKRPRLAIPPSMDIADWKLRRLPMEPTQRAAAYHSLMDDAYHNLATLFIQSKILEAPVGHRMLNVSEQNESIIISFQSVANLHEDFASSSQRLWDIWKEKNGLVIPSANFAFLQDFGPDGVYFRVVANMNKTLPCIYILYAIKRYVEANRVVFVLKTVLEDEMYPAAPNLLVANHTACIIVESTAINQSYRRMVVAGRLPAQIPQESPLLNIQTTVKLARLSEATPTNGYWEQAARNQKKAWHRATLENARLKRVLEDQIRLVGALEKVLIKRPRLAMLPGIDITDCKLRRLPQEPTQREEAFNAILDHAYYDLEAFLLRTKICEKPAGYHKLDIKEEDNSILVSIQSIAHVNKDYLECSHRVWNTWHGNYLSKVPHMRSEVLGNFGPHGLYIRLMSTMDSQPCVCILYAIKRFVLENRVIFVLKSILEDECNPFEPNCLVGNQIATGTSHPPNSVIVESTGPNQSCRRLCVEAKLPSEVPQSNPIHRLNLRVTDAILNIARPAFDEIENFWGILESTDAHPHYQKKQRMELDYLRQQVIELSTELENLSELKPSSGYWEQAARNQKQASNRATLENVRLKRMLEDQLHLANALEKVLVKRPRLAMLPGIDITDWKLRRLPQDPIQREHAFHAILDNTYKDLETFLVRSKILEKQAGYRTLDVHESGNSILVSVQSVVNLNKDYLDCSHHIWNSWHGNYMSRIPHIRSEVLGNFGPHSIYVRLISSFESQPCMCILYAIKRYILEDRVIFLLRSILEDESNPSQPEWLIGNHTAGIIVECTGSNQTCRRLCVEGKLPSEIPQNNPIQHSNVHVTDAILKMIRPVFDEIEHLLA</sequence>
<reference evidence="2 3" key="1">
    <citation type="journal article" date="2014" name="Genome Biol. Evol.">
        <title>The secreted proteins of Achlya hypogyna and Thraustotheca clavata identify the ancestral oomycete secretome and reveal gene acquisitions by horizontal gene transfer.</title>
        <authorList>
            <person name="Misner I."/>
            <person name="Blouin N."/>
            <person name="Leonard G."/>
            <person name="Richards T.A."/>
            <person name="Lane C.E."/>
        </authorList>
    </citation>
    <scope>NUCLEOTIDE SEQUENCE [LARGE SCALE GENOMIC DNA]</scope>
    <source>
        <strain evidence="2 3">ATCC 34112</strain>
    </source>
</reference>
<dbReference type="STRING" id="74557.A0A1V9ZHD6"/>
<evidence type="ECO:0000313" key="2">
    <source>
        <dbReference type="EMBL" id="OQR97396.1"/>
    </source>
</evidence>
<feature type="coiled-coil region" evidence="1">
    <location>
        <begin position="38"/>
        <end position="108"/>
    </location>
</feature>
<dbReference type="OrthoDB" id="111495at2759"/>
<dbReference type="Proteomes" id="UP000243217">
    <property type="component" value="Unassembled WGS sequence"/>
</dbReference>
<organism evidence="2 3">
    <name type="scientific">Thraustotheca clavata</name>
    <dbReference type="NCBI Taxonomy" id="74557"/>
    <lineage>
        <taxon>Eukaryota</taxon>
        <taxon>Sar</taxon>
        <taxon>Stramenopiles</taxon>
        <taxon>Oomycota</taxon>
        <taxon>Saprolegniomycetes</taxon>
        <taxon>Saprolegniales</taxon>
        <taxon>Achlyaceae</taxon>
        <taxon>Thraustotheca</taxon>
    </lineage>
</organism>
<proteinExistence type="predicted"/>
<dbReference type="AlphaFoldDB" id="A0A1V9ZHD6"/>
<evidence type="ECO:0000313" key="3">
    <source>
        <dbReference type="Proteomes" id="UP000243217"/>
    </source>
</evidence>
<accession>A0A1V9ZHD6</accession>
<name>A0A1V9ZHD6_9STRA</name>
<evidence type="ECO:0000256" key="1">
    <source>
        <dbReference type="SAM" id="Coils"/>
    </source>
</evidence>
<gene>
    <name evidence="2" type="ORF">THRCLA_06986</name>
</gene>
<keyword evidence="1" id="KW-0175">Coiled coil</keyword>
<evidence type="ECO:0008006" key="4">
    <source>
        <dbReference type="Google" id="ProtNLM"/>
    </source>
</evidence>